<evidence type="ECO:0000259" key="3">
    <source>
        <dbReference type="PROSITE" id="PS50110"/>
    </source>
</evidence>
<dbReference type="PROSITE" id="PS50110">
    <property type="entry name" value="RESPONSE_REGULATORY"/>
    <property type="match status" value="1"/>
</dbReference>
<evidence type="ECO:0000256" key="2">
    <source>
        <dbReference type="PROSITE-ProRule" id="PRU00169"/>
    </source>
</evidence>
<dbReference type="Proteomes" id="UP001500851">
    <property type="component" value="Unassembled WGS sequence"/>
</dbReference>
<feature type="domain" description="Response regulatory" evidence="3">
    <location>
        <begin position="5"/>
        <end position="113"/>
    </location>
</feature>
<dbReference type="PANTHER" id="PTHR44591">
    <property type="entry name" value="STRESS RESPONSE REGULATOR PROTEIN 1"/>
    <property type="match status" value="1"/>
</dbReference>
<evidence type="ECO:0000313" key="4">
    <source>
        <dbReference type="EMBL" id="GAA1798548.1"/>
    </source>
</evidence>
<gene>
    <name evidence="4" type="ORF">GCM10009768_29520</name>
</gene>
<dbReference type="InterPro" id="IPR001789">
    <property type="entry name" value="Sig_transdc_resp-reg_receiver"/>
</dbReference>
<dbReference type="CDD" id="cd00156">
    <property type="entry name" value="REC"/>
    <property type="match status" value="1"/>
</dbReference>
<dbReference type="PANTHER" id="PTHR44591:SF3">
    <property type="entry name" value="RESPONSE REGULATORY DOMAIN-CONTAINING PROTEIN"/>
    <property type="match status" value="1"/>
</dbReference>
<keyword evidence="5" id="KW-1185">Reference proteome</keyword>
<dbReference type="InterPro" id="IPR011006">
    <property type="entry name" value="CheY-like_superfamily"/>
</dbReference>
<accession>A0ABP4Y162</accession>
<dbReference type="EMBL" id="BAAAOB010000005">
    <property type="protein sequence ID" value="GAA1798548.1"/>
    <property type="molecule type" value="Genomic_DNA"/>
</dbReference>
<dbReference type="InterPro" id="IPR050595">
    <property type="entry name" value="Bact_response_regulator"/>
</dbReference>
<reference evidence="5" key="1">
    <citation type="journal article" date="2019" name="Int. J. Syst. Evol. Microbiol.">
        <title>The Global Catalogue of Microorganisms (GCM) 10K type strain sequencing project: providing services to taxonomists for standard genome sequencing and annotation.</title>
        <authorList>
            <consortium name="The Broad Institute Genomics Platform"/>
            <consortium name="The Broad Institute Genome Sequencing Center for Infectious Disease"/>
            <person name="Wu L."/>
            <person name="Ma J."/>
        </authorList>
    </citation>
    <scope>NUCLEOTIDE SEQUENCE [LARGE SCALE GENOMIC DNA]</scope>
    <source>
        <strain evidence="5">JCM 14736</strain>
    </source>
</reference>
<dbReference type="RefSeq" id="WP_046455592.1">
    <property type="nucleotide sequence ID" value="NZ_BAAAOB010000005.1"/>
</dbReference>
<comment type="caution">
    <text evidence="4">The sequence shown here is derived from an EMBL/GenBank/DDBJ whole genome shotgun (WGS) entry which is preliminary data.</text>
</comment>
<name>A0ABP4Y162_9MICO</name>
<protein>
    <recommendedName>
        <fullName evidence="3">Response regulatory domain-containing protein</fullName>
    </recommendedName>
</protein>
<evidence type="ECO:0000313" key="5">
    <source>
        <dbReference type="Proteomes" id="UP001500851"/>
    </source>
</evidence>
<dbReference type="Pfam" id="PF00072">
    <property type="entry name" value="Response_reg"/>
    <property type="match status" value="1"/>
</dbReference>
<feature type="modified residue" description="4-aspartylphosphate" evidence="2">
    <location>
        <position position="54"/>
    </location>
</feature>
<proteinExistence type="predicted"/>
<dbReference type="Gene3D" id="3.40.50.2300">
    <property type="match status" value="1"/>
</dbReference>
<dbReference type="SUPFAM" id="SSF52172">
    <property type="entry name" value="CheY-like"/>
    <property type="match status" value="1"/>
</dbReference>
<sequence>MSAPLALTVEDSTDQSALLRLLLEREGFEVFATADAESAIAAFAEISPSLAIIDLRLPGLTGEECSQRLRERFPDCFIVISSVLDPADYPEADAALPKPVTSAAMHELVVGLAA</sequence>
<evidence type="ECO:0000256" key="1">
    <source>
        <dbReference type="ARBA" id="ARBA00022553"/>
    </source>
</evidence>
<dbReference type="SMART" id="SM00448">
    <property type="entry name" value="REC"/>
    <property type="match status" value="1"/>
</dbReference>
<keyword evidence="1 2" id="KW-0597">Phosphoprotein</keyword>
<organism evidence="4 5">
    <name type="scientific">Leucobacter iarius</name>
    <dbReference type="NCBI Taxonomy" id="333963"/>
    <lineage>
        <taxon>Bacteria</taxon>
        <taxon>Bacillati</taxon>
        <taxon>Actinomycetota</taxon>
        <taxon>Actinomycetes</taxon>
        <taxon>Micrococcales</taxon>
        <taxon>Microbacteriaceae</taxon>
        <taxon>Leucobacter</taxon>
    </lineage>
</organism>